<protein>
    <submittedName>
        <fullName evidence="2">GNAT family N-acetyltransferase</fullName>
    </submittedName>
</protein>
<evidence type="ECO:0000313" key="2">
    <source>
        <dbReference type="EMBL" id="TGB04003.1"/>
    </source>
</evidence>
<dbReference type="Gene3D" id="3.40.630.30">
    <property type="match status" value="1"/>
</dbReference>
<evidence type="ECO:0000259" key="1">
    <source>
        <dbReference type="PROSITE" id="PS51186"/>
    </source>
</evidence>
<dbReference type="STRING" id="192814.GCA_900166575_00939"/>
<dbReference type="Pfam" id="PF00583">
    <property type="entry name" value="Acetyltransf_1"/>
    <property type="match status" value="1"/>
</dbReference>
<dbReference type="CDD" id="cd04301">
    <property type="entry name" value="NAT_SF"/>
    <property type="match status" value="1"/>
</dbReference>
<evidence type="ECO:0000313" key="3">
    <source>
        <dbReference type="Proteomes" id="UP000297982"/>
    </source>
</evidence>
<gene>
    <name evidence="2" type="ORF">E4663_03070</name>
</gene>
<dbReference type="InterPro" id="IPR016181">
    <property type="entry name" value="Acyl_CoA_acyltransferase"/>
</dbReference>
<feature type="domain" description="N-acetyltransferase" evidence="1">
    <location>
        <begin position="132"/>
        <end position="271"/>
    </location>
</feature>
<comment type="caution">
    <text evidence="2">The sequence shown here is derived from an EMBL/GenBank/DDBJ whole genome shotgun (WGS) entry which is preliminary data.</text>
</comment>
<reference evidence="2 3" key="1">
    <citation type="journal article" date="2003" name="Int. J. Syst. Evol. Microbiol.">
        <title>Halobacillus salinus sp. nov., isolated from a salt lake on the coast of the East Sea in Korea.</title>
        <authorList>
            <person name="Yoon J.H."/>
            <person name="Kang K.H."/>
            <person name="Park Y.H."/>
        </authorList>
    </citation>
    <scope>NUCLEOTIDE SEQUENCE [LARGE SCALE GENOMIC DNA]</scope>
    <source>
        <strain evidence="2 3">HSL-3</strain>
    </source>
</reference>
<dbReference type="PROSITE" id="PS51186">
    <property type="entry name" value="GNAT"/>
    <property type="match status" value="1"/>
</dbReference>
<dbReference type="GO" id="GO:0016747">
    <property type="term" value="F:acyltransferase activity, transferring groups other than amino-acyl groups"/>
    <property type="evidence" value="ECO:0007669"/>
    <property type="project" value="InterPro"/>
</dbReference>
<name>A0A4Z0H0R9_9BACI</name>
<dbReference type="Proteomes" id="UP000297982">
    <property type="component" value="Unassembled WGS sequence"/>
</dbReference>
<sequence length="271" mass="30576">MIRQLDSQDRAACETLLFQKPAENLFIISDIENFGFEEDFQTLWGDWNAEGELSAVLLKYHSNYICYGDGPFDGKGFASIINQDPDFRELSGLEEMTNEILPFIARRKKHSRQLYYAKMDQLVPSPSPDGGECVQLATVKDIPSIARLFDEIDDFEESENREGSLKVGMESKSARTYFIRKGGKLVSSASTTAENSASAMVVGVCTHPDHTKKGYASQCMERLCEELINEGKSLCLFYDNPDAGRIYKRLGFLDIGFWTMHIYEPQEVGIV</sequence>
<dbReference type="InterPro" id="IPR000182">
    <property type="entry name" value="GNAT_dom"/>
</dbReference>
<organism evidence="2 3">
    <name type="scientific">Halobacillus salinus</name>
    <dbReference type="NCBI Taxonomy" id="192814"/>
    <lineage>
        <taxon>Bacteria</taxon>
        <taxon>Bacillati</taxon>
        <taxon>Bacillota</taxon>
        <taxon>Bacilli</taxon>
        <taxon>Bacillales</taxon>
        <taxon>Bacillaceae</taxon>
        <taxon>Halobacillus</taxon>
    </lineage>
</organism>
<keyword evidence="2" id="KW-0808">Transferase</keyword>
<dbReference type="RefSeq" id="WP_135326651.1">
    <property type="nucleotide sequence ID" value="NZ_SRJC01000001.1"/>
</dbReference>
<proteinExistence type="predicted"/>
<dbReference type="EMBL" id="SRJC01000001">
    <property type="protein sequence ID" value="TGB04003.1"/>
    <property type="molecule type" value="Genomic_DNA"/>
</dbReference>
<dbReference type="SUPFAM" id="SSF55729">
    <property type="entry name" value="Acyl-CoA N-acyltransferases (Nat)"/>
    <property type="match status" value="1"/>
</dbReference>
<keyword evidence="3" id="KW-1185">Reference proteome</keyword>
<dbReference type="AlphaFoldDB" id="A0A4Z0H0R9"/>
<accession>A0A4Z0H0R9</accession>